<protein>
    <recommendedName>
        <fullName evidence="3">Glycoside hydrolase family 15</fullName>
    </recommendedName>
</protein>
<evidence type="ECO:0008006" key="3">
    <source>
        <dbReference type="Google" id="ProtNLM"/>
    </source>
</evidence>
<gene>
    <name evidence="1" type="ORF">E1212_27700</name>
</gene>
<dbReference type="InterPro" id="IPR012341">
    <property type="entry name" value="6hp_glycosidase-like_sf"/>
</dbReference>
<accession>A0A4R4RBJ8</accession>
<dbReference type="RefSeq" id="WP_131988552.1">
    <property type="nucleotide sequence ID" value="NZ_SMKL01000109.1"/>
</dbReference>
<sequence>MRSSRRLGWRIGLPAVILVIAALSMAPTRGTVLQLRADGVVVEPGGVVATVPADSGAAFIPGTSVLSSANRDDPAVAARIDDDRDWLADGVVPGHGTRYHAMAERALLDLRALTGPTGALMAAPVTAWKHVWPRDASFAAAAYAVTGHDREAADVLGFLADVAPWDGEWEARYLADGSGPPDDRPKQLDSAGWVLWAVWLVSREVEPDVAAEMLEELRPAVIASANAIVRSLGDDDLPAPSSDYWEKDESDLTLGVAAPASLGLRAALALAPLIDVEDPFVWTNAARRLDHAIEREFAPHGYPRTPPDGGADAAVTFLAPPFAPATAPVTDAVRATEIALRVPNGGHRPGEAWRKDVDVAWTPETALLALAMAGNGDHTDAHRLVTFLDTYRTPLGSLPEKVDAEAAPASVAPLAWTSSLVLLTLTELEHGLPVVPRAPDSP</sequence>
<dbReference type="GO" id="GO:0005975">
    <property type="term" value="P:carbohydrate metabolic process"/>
    <property type="evidence" value="ECO:0007669"/>
    <property type="project" value="InterPro"/>
</dbReference>
<dbReference type="OrthoDB" id="3806982at2"/>
<dbReference type="PANTHER" id="PTHR31616">
    <property type="entry name" value="TREHALASE"/>
    <property type="match status" value="1"/>
</dbReference>
<dbReference type="InterPro" id="IPR008928">
    <property type="entry name" value="6-hairpin_glycosidase_sf"/>
</dbReference>
<evidence type="ECO:0000313" key="1">
    <source>
        <dbReference type="EMBL" id="TDC46099.1"/>
    </source>
</evidence>
<keyword evidence="2" id="KW-1185">Reference proteome</keyword>
<dbReference type="Proteomes" id="UP000295621">
    <property type="component" value="Unassembled WGS sequence"/>
</dbReference>
<dbReference type="AlphaFoldDB" id="A0A4R4RBJ8"/>
<name>A0A4R4RBJ8_9ACTN</name>
<comment type="caution">
    <text evidence="1">The sequence shown here is derived from an EMBL/GenBank/DDBJ whole genome shotgun (WGS) entry which is preliminary data.</text>
</comment>
<organism evidence="1 2">
    <name type="scientific">Jiangella ureilytica</name>
    <dbReference type="NCBI Taxonomy" id="2530374"/>
    <lineage>
        <taxon>Bacteria</taxon>
        <taxon>Bacillati</taxon>
        <taxon>Actinomycetota</taxon>
        <taxon>Actinomycetes</taxon>
        <taxon>Jiangellales</taxon>
        <taxon>Jiangellaceae</taxon>
        <taxon>Jiangella</taxon>
    </lineage>
</organism>
<reference evidence="1 2" key="1">
    <citation type="submission" date="2019-02" db="EMBL/GenBank/DDBJ databases">
        <title>Draft genome sequences of novel Actinobacteria.</title>
        <authorList>
            <person name="Sahin N."/>
            <person name="Ay H."/>
            <person name="Saygin H."/>
        </authorList>
    </citation>
    <scope>NUCLEOTIDE SEQUENCE [LARGE SCALE GENOMIC DNA]</scope>
    <source>
        <strain evidence="1 2">KC603</strain>
    </source>
</reference>
<dbReference type="PANTHER" id="PTHR31616:SF0">
    <property type="entry name" value="GLUCAN 1,4-ALPHA-GLUCOSIDASE"/>
    <property type="match status" value="1"/>
</dbReference>
<proteinExistence type="predicted"/>
<dbReference type="SUPFAM" id="SSF48208">
    <property type="entry name" value="Six-hairpin glycosidases"/>
    <property type="match status" value="1"/>
</dbReference>
<dbReference type="EMBL" id="SMKL01000109">
    <property type="protein sequence ID" value="TDC46099.1"/>
    <property type="molecule type" value="Genomic_DNA"/>
</dbReference>
<dbReference type="GO" id="GO:0004553">
    <property type="term" value="F:hydrolase activity, hydrolyzing O-glycosyl compounds"/>
    <property type="evidence" value="ECO:0007669"/>
    <property type="project" value="TreeGrafter"/>
</dbReference>
<evidence type="ECO:0000313" key="2">
    <source>
        <dbReference type="Proteomes" id="UP000295621"/>
    </source>
</evidence>
<dbReference type="Gene3D" id="1.50.10.10">
    <property type="match status" value="1"/>
</dbReference>